<dbReference type="GO" id="GO:0000111">
    <property type="term" value="C:nucleotide-excision repair factor 2 complex"/>
    <property type="evidence" value="ECO:0007669"/>
    <property type="project" value="TreeGrafter"/>
</dbReference>
<feature type="compositionally biased region" description="Basic residues" evidence="6">
    <location>
        <begin position="782"/>
        <end position="795"/>
    </location>
</feature>
<evidence type="ECO:0000256" key="4">
    <source>
        <dbReference type="ARBA" id="ARBA00023204"/>
    </source>
</evidence>
<feature type="domain" description="Rad4 beta-hairpin" evidence="7">
    <location>
        <begin position="558"/>
        <end position="610"/>
    </location>
</feature>
<dbReference type="GO" id="GO:0006289">
    <property type="term" value="P:nucleotide-excision repair"/>
    <property type="evidence" value="ECO:0007669"/>
    <property type="project" value="InterPro"/>
</dbReference>
<keyword evidence="4" id="KW-0234">DNA repair</keyword>
<dbReference type="GO" id="GO:0003684">
    <property type="term" value="F:damaged DNA binding"/>
    <property type="evidence" value="ECO:0007669"/>
    <property type="project" value="InterPro"/>
</dbReference>
<dbReference type="SMART" id="SM01030">
    <property type="entry name" value="BHD_1"/>
    <property type="match status" value="1"/>
</dbReference>
<feature type="compositionally biased region" description="Basic residues" evidence="6">
    <location>
        <begin position="23"/>
        <end position="32"/>
    </location>
</feature>
<keyword evidence="5" id="KW-0539">Nucleus</keyword>
<feature type="region of interest" description="Disordered" evidence="6">
    <location>
        <begin position="773"/>
        <end position="813"/>
    </location>
</feature>
<organism evidence="11">
    <name type="scientific">Echinostoma caproni</name>
    <dbReference type="NCBI Taxonomy" id="27848"/>
    <lineage>
        <taxon>Eukaryota</taxon>
        <taxon>Metazoa</taxon>
        <taxon>Spiralia</taxon>
        <taxon>Lophotrochozoa</taxon>
        <taxon>Platyhelminthes</taxon>
        <taxon>Trematoda</taxon>
        <taxon>Digenea</taxon>
        <taxon>Plagiorchiida</taxon>
        <taxon>Echinostomata</taxon>
        <taxon>Echinostomatoidea</taxon>
        <taxon>Echinostomatidae</taxon>
        <taxon>Echinostoma</taxon>
    </lineage>
</organism>
<feature type="domain" description="Rad4 beta-hairpin" evidence="8">
    <location>
        <begin position="612"/>
        <end position="670"/>
    </location>
</feature>
<comment type="similarity">
    <text evidence="2">Belongs to the XPC family.</text>
</comment>
<evidence type="ECO:0000256" key="2">
    <source>
        <dbReference type="ARBA" id="ARBA00009525"/>
    </source>
</evidence>
<evidence type="ECO:0000256" key="6">
    <source>
        <dbReference type="SAM" id="MobiDB-lite"/>
    </source>
</evidence>
<feature type="region of interest" description="Disordered" evidence="6">
    <location>
        <begin position="148"/>
        <end position="169"/>
    </location>
</feature>
<dbReference type="InterPro" id="IPR018326">
    <property type="entry name" value="Rad4_beta-hairpin_dom1"/>
</dbReference>
<evidence type="ECO:0000259" key="8">
    <source>
        <dbReference type="SMART" id="SM01031"/>
    </source>
</evidence>
<dbReference type="InterPro" id="IPR036985">
    <property type="entry name" value="Transglutaminase-like_sf"/>
</dbReference>
<reference evidence="9 10" key="2">
    <citation type="submission" date="2018-11" db="EMBL/GenBank/DDBJ databases">
        <authorList>
            <consortium name="Pathogen Informatics"/>
        </authorList>
    </citation>
    <scope>NUCLEOTIDE SEQUENCE [LARGE SCALE GENOMIC DNA]</scope>
    <source>
        <strain evidence="9 10">Egypt</strain>
    </source>
</reference>
<dbReference type="AlphaFoldDB" id="A0A183ANZ4"/>
<feature type="compositionally biased region" description="Polar residues" evidence="6">
    <location>
        <begin position="94"/>
        <end position="107"/>
    </location>
</feature>
<evidence type="ECO:0000313" key="10">
    <source>
        <dbReference type="Proteomes" id="UP000272942"/>
    </source>
</evidence>
<feature type="region of interest" description="Disordered" evidence="6">
    <location>
        <begin position="1"/>
        <end position="117"/>
    </location>
</feature>
<dbReference type="GO" id="GO:0071942">
    <property type="term" value="C:XPC complex"/>
    <property type="evidence" value="ECO:0007669"/>
    <property type="project" value="TreeGrafter"/>
</dbReference>
<evidence type="ECO:0000256" key="1">
    <source>
        <dbReference type="ARBA" id="ARBA00004123"/>
    </source>
</evidence>
<gene>
    <name evidence="9" type="ORF">ECPE_LOCUS8679</name>
</gene>
<dbReference type="InterPro" id="IPR038765">
    <property type="entry name" value="Papain-like_cys_pep_sf"/>
</dbReference>
<evidence type="ECO:0000313" key="11">
    <source>
        <dbReference type="WBParaSite" id="ECPE_0000870501-mRNA-1"/>
    </source>
</evidence>
<dbReference type="GO" id="GO:0005737">
    <property type="term" value="C:cytoplasm"/>
    <property type="evidence" value="ECO:0007669"/>
    <property type="project" value="TreeGrafter"/>
</dbReference>
<dbReference type="Gene3D" id="3.90.260.10">
    <property type="entry name" value="Transglutaminase-like"/>
    <property type="match status" value="1"/>
</dbReference>
<feature type="region of interest" description="Disordered" evidence="6">
    <location>
        <begin position="858"/>
        <end position="920"/>
    </location>
</feature>
<protein>
    <submittedName>
        <fullName evidence="11">DNA repair protein complementing XP-C cells</fullName>
    </submittedName>
</protein>
<reference evidence="11" key="1">
    <citation type="submission" date="2016-06" db="UniProtKB">
        <authorList>
            <consortium name="WormBaseParasite"/>
        </authorList>
    </citation>
    <scope>IDENTIFICATION</scope>
</reference>
<dbReference type="GO" id="GO:0006298">
    <property type="term" value="P:mismatch repair"/>
    <property type="evidence" value="ECO:0007669"/>
    <property type="project" value="TreeGrafter"/>
</dbReference>
<dbReference type="GO" id="GO:0003697">
    <property type="term" value="F:single-stranded DNA binding"/>
    <property type="evidence" value="ECO:0007669"/>
    <property type="project" value="TreeGrafter"/>
</dbReference>
<dbReference type="WBParaSite" id="ECPE_0000870501-mRNA-1">
    <property type="protein sequence ID" value="ECPE_0000870501-mRNA-1"/>
    <property type="gene ID" value="ECPE_0000870501"/>
</dbReference>
<dbReference type="EMBL" id="UZAN01046305">
    <property type="protein sequence ID" value="VDP84005.1"/>
    <property type="molecule type" value="Genomic_DNA"/>
</dbReference>
<dbReference type="OrthoDB" id="300780at2759"/>
<dbReference type="InterPro" id="IPR004583">
    <property type="entry name" value="DNA_repair_Rad4"/>
</dbReference>
<dbReference type="Pfam" id="PF10405">
    <property type="entry name" value="BHD_3"/>
    <property type="match status" value="1"/>
</dbReference>
<evidence type="ECO:0000259" key="7">
    <source>
        <dbReference type="SMART" id="SM01030"/>
    </source>
</evidence>
<name>A0A183ANZ4_9TREM</name>
<feature type="compositionally biased region" description="Basic residues" evidence="6">
    <location>
        <begin position="878"/>
        <end position="889"/>
    </location>
</feature>
<keyword evidence="3" id="KW-0227">DNA damage</keyword>
<evidence type="ECO:0000256" key="3">
    <source>
        <dbReference type="ARBA" id="ARBA00022763"/>
    </source>
</evidence>
<feature type="compositionally biased region" description="Polar residues" evidence="6">
    <location>
        <begin position="796"/>
        <end position="809"/>
    </location>
</feature>
<feature type="compositionally biased region" description="Basic and acidic residues" evidence="6">
    <location>
        <begin position="1"/>
        <end position="11"/>
    </location>
</feature>
<dbReference type="InterPro" id="IPR018328">
    <property type="entry name" value="Rad4_beta-hairpin_dom3"/>
</dbReference>
<comment type="subcellular location">
    <subcellularLocation>
        <location evidence="1">Nucleus</location>
    </subcellularLocation>
</comment>
<dbReference type="SUPFAM" id="SSF54001">
    <property type="entry name" value="Cysteine proteinases"/>
    <property type="match status" value="1"/>
</dbReference>
<dbReference type="PANTHER" id="PTHR12135:SF0">
    <property type="entry name" value="DNA REPAIR PROTEIN COMPLEMENTING XP-C CELLS"/>
    <property type="match status" value="1"/>
</dbReference>
<accession>A0A183ANZ4</accession>
<dbReference type="InterPro" id="IPR018327">
    <property type="entry name" value="BHD_2"/>
</dbReference>
<dbReference type="Proteomes" id="UP000272942">
    <property type="component" value="Unassembled WGS sequence"/>
</dbReference>
<dbReference type="Pfam" id="PF10404">
    <property type="entry name" value="BHD_2"/>
    <property type="match status" value="1"/>
</dbReference>
<dbReference type="Pfam" id="PF10403">
    <property type="entry name" value="BHD_1"/>
    <property type="match status" value="1"/>
</dbReference>
<dbReference type="PANTHER" id="PTHR12135">
    <property type="entry name" value="DNA REPAIR PROTEIN XP-C / RAD4"/>
    <property type="match status" value="1"/>
</dbReference>
<dbReference type="Gene3D" id="2.20.20.110">
    <property type="entry name" value="Rad4, beta-hairpin domain BHD1"/>
    <property type="match status" value="1"/>
</dbReference>
<keyword evidence="10" id="KW-1185">Reference proteome</keyword>
<sequence>MCSEVRTENEKSGTMTSEDPPKRKVTAHRKRSPVICSEVSDSDEELLPNQEQQSGSDDSYRPSRKKSNAGNKHLNERKHLTRSKRATDAKAESENNVVDLSTPSTTNHLEDSEGSETMEAVKSARVRRKNKSNLLLFSEFAHSSVPKAPVEKASPVGEQSNMDDSDDEDWEDVTEETVGEVDIMKTLLSVQSKLEPNDAEKNVSGAAVTVSVPLHPVSQKTSNKDPAIAAAQARIRQLKEYHLSMHVVHVLCYLAHSRSINLLCDSSTYRALGLSLLGNVTSIRAGKGMLLDPAEWTTDHLSSCLSLFLALKSTNSNDELQTHTTIYQRIFHGTCSTTDCAVLFVSALRVINFDVRVILALTPISLRPPISAQLNVIPEPKKQEGKQSTKAVPKINRKIISSDESDFEPTIQRRPHKSLTSEPDPPRYYVFAEVFLPMLNRWVCIDFYKPNGLVDKVPHYPSLFYVLGLTTTLSVNPDTQPYVGRNPVDLASRYDPDWCIRSRLHRLPADRWSTLLDYQRVYFTRDAALNSSLVLREDCASTVQRDRADEDNIRSGLLAQPLPEKMQDFKNHPLYILPRHLLKFEVIHPPDALPLGFFRGEPVYSRDCLHLCHTRESWLKEAKVVKPYEQPAKVVKARASLKRKLLQGSDPTPPMVEIFGSWQVEDYQPPVAQNGIVPRNAHGTIDLFKPCMLPIGCAHICLTGELLHCHYSCSQEAVPALIDAWRSTKMNAALAAAQERSERALDNWRRLVRGLFLWHRIKAQFALAPLHSDGPEAPQFKPARKRQTRKSKQLVHSKSTSKPDSSTLDSKGLDPVTVGSLVMNKPLSQDGGWQRLGSGEISQQLPIFPVALKAPFASSTNSKRQLRCQKAKPALTKQFKKSRRRKRRANTTSEEEESEPTPVTSDSEKKTESSTEDSDE</sequence>
<dbReference type="SMART" id="SM01031">
    <property type="entry name" value="BHD_2"/>
    <property type="match status" value="1"/>
</dbReference>
<evidence type="ECO:0000256" key="5">
    <source>
        <dbReference type="ARBA" id="ARBA00023242"/>
    </source>
</evidence>
<proteinExistence type="inferred from homology"/>
<evidence type="ECO:0000313" key="9">
    <source>
        <dbReference type="EMBL" id="VDP84005.1"/>
    </source>
</evidence>